<dbReference type="CDD" id="cd04370">
    <property type="entry name" value="BAH"/>
    <property type="match status" value="1"/>
</dbReference>
<dbReference type="STRING" id="765440.A0A0C3AII8"/>
<dbReference type="EMBL" id="KN833077">
    <property type="protein sequence ID" value="KIM73628.1"/>
    <property type="molecule type" value="Genomic_DNA"/>
</dbReference>
<dbReference type="OrthoDB" id="10259622at2759"/>
<evidence type="ECO:0000313" key="3">
    <source>
        <dbReference type="EMBL" id="KIM73628.1"/>
    </source>
</evidence>
<reference evidence="4" key="2">
    <citation type="submission" date="2015-01" db="EMBL/GenBank/DDBJ databases">
        <title>Evolutionary Origins and Diversification of the Mycorrhizal Mutualists.</title>
        <authorList>
            <consortium name="DOE Joint Genome Institute"/>
            <consortium name="Mycorrhizal Genomics Consortium"/>
            <person name="Kohler A."/>
            <person name="Kuo A."/>
            <person name="Nagy L.G."/>
            <person name="Floudas D."/>
            <person name="Copeland A."/>
            <person name="Barry K.W."/>
            <person name="Cichocki N."/>
            <person name="Veneault-Fourrey C."/>
            <person name="LaButti K."/>
            <person name="Lindquist E.A."/>
            <person name="Lipzen A."/>
            <person name="Lundell T."/>
            <person name="Morin E."/>
            <person name="Murat C."/>
            <person name="Riley R."/>
            <person name="Ohm R."/>
            <person name="Sun H."/>
            <person name="Tunlid A."/>
            <person name="Henrissat B."/>
            <person name="Grigoriev I.V."/>
            <person name="Hibbett D.S."/>
            <person name="Martin F."/>
        </authorList>
    </citation>
    <scope>NUCLEOTIDE SEQUENCE [LARGE SCALE GENOMIC DNA]</scope>
    <source>
        <strain evidence="4">F 1598</strain>
    </source>
</reference>
<name>A0A0C3AII8_PILCF</name>
<dbReference type="InterPro" id="IPR001025">
    <property type="entry name" value="BAH_dom"/>
</dbReference>
<evidence type="ECO:0000313" key="4">
    <source>
        <dbReference type="Proteomes" id="UP000054166"/>
    </source>
</evidence>
<dbReference type="InterPro" id="IPR043151">
    <property type="entry name" value="BAH_sf"/>
</dbReference>
<organism evidence="3 4">
    <name type="scientific">Piloderma croceum (strain F 1598)</name>
    <dbReference type="NCBI Taxonomy" id="765440"/>
    <lineage>
        <taxon>Eukaryota</taxon>
        <taxon>Fungi</taxon>
        <taxon>Dikarya</taxon>
        <taxon>Basidiomycota</taxon>
        <taxon>Agaricomycotina</taxon>
        <taxon>Agaricomycetes</taxon>
        <taxon>Agaricomycetidae</taxon>
        <taxon>Atheliales</taxon>
        <taxon>Atheliaceae</taxon>
        <taxon>Piloderma</taxon>
    </lineage>
</organism>
<protein>
    <recommendedName>
        <fullName evidence="2">BAH domain-containing protein</fullName>
    </recommendedName>
</protein>
<dbReference type="InParanoid" id="A0A0C3AII8"/>
<accession>A0A0C3AII8</accession>
<feature type="region of interest" description="Disordered" evidence="1">
    <location>
        <begin position="1"/>
        <end position="20"/>
    </location>
</feature>
<reference evidence="3 4" key="1">
    <citation type="submission" date="2014-04" db="EMBL/GenBank/DDBJ databases">
        <authorList>
            <consortium name="DOE Joint Genome Institute"/>
            <person name="Kuo A."/>
            <person name="Tarkka M."/>
            <person name="Buscot F."/>
            <person name="Kohler A."/>
            <person name="Nagy L.G."/>
            <person name="Floudas D."/>
            <person name="Copeland A."/>
            <person name="Barry K.W."/>
            <person name="Cichocki N."/>
            <person name="Veneault-Fourrey C."/>
            <person name="LaButti K."/>
            <person name="Lindquist E.A."/>
            <person name="Lipzen A."/>
            <person name="Lundell T."/>
            <person name="Morin E."/>
            <person name="Murat C."/>
            <person name="Sun H."/>
            <person name="Tunlid A."/>
            <person name="Henrissat B."/>
            <person name="Grigoriev I.V."/>
            <person name="Hibbett D.S."/>
            <person name="Martin F."/>
            <person name="Nordberg H.P."/>
            <person name="Cantor M.N."/>
            <person name="Hua S.X."/>
        </authorList>
    </citation>
    <scope>NUCLEOTIDE SEQUENCE [LARGE SCALE GENOMIC DNA]</scope>
    <source>
        <strain evidence="3 4">F 1598</strain>
    </source>
</reference>
<gene>
    <name evidence="3" type="ORF">PILCRDRAFT_99281</name>
</gene>
<dbReference type="GO" id="GO:0003682">
    <property type="term" value="F:chromatin binding"/>
    <property type="evidence" value="ECO:0007669"/>
    <property type="project" value="InterPro"/>
</dbReference>
<proteinExistence type="predicted"/>
<evidence type="ECO:0000259" key="2">
    <source>
        <dbReference type="PROSITE" id="PS51038"/>
    </source>
</evidence>
<dbReference type="Proteomes" id="UP000054166">
    <property type="component" value="Unassembled WGS sequence"/>
</dbReference>
<dbReference type="PROSITE" id="PS51038">
    <property type="entry name" value="BAH"/>
    <property type="match status" value="1"/>
</dbReference>
<feature type="region of interest" description="Disordered" evidence="1">
    <location>
        <begin position="219"/>
        <end position="281"/>
    </location>
</feature>
<feature type="domain" description="BAH" evidence="2">
    <location>
        <begin position="41"/>
        <end position="168"/>
    </location>
</feature>
<keyword evidence="4" id="KW-1185">Reference proteome</keyword>
<evidence type="ECO:0000256" key="1">
    <source>
        <dbReference type="SAM" id="MobiDB-lite"/>
    </source>
</evidence>
<dbReference type="HOGENOM" id="CLU_030738_0_0_1"/>
<dbReference type="AlphaFoldDB" id="A0A0C3AII8"/>
<sequence length="366" mass="40965">MKKKSRPQVSGGDPDAPTDKEWAVMKKYGSFGITDDDNEDHLFKTNDMALLMPDHAVASNQLELHEFWVAKIKEIRARSEEDVWARVQWYWSGNDVAGLIKSFDPSNCGSYERIFSDQYDYVSSQSFNGLANVRDYFEQELAQPNIGEDDFYCRYTLEVKGRKFDPKPNGTCICAIPYNPDDTSEESIMHFCPRPNCRKAYHRRCLVKASYIDTTPSANLPTRLLASSPDSDDPFEFPSYEPPRKKQKQIIRRGSESMHASTTTTNTKTKNRVTLPSASPEPEDLLSVLPADLVKVAEQPIIKGGNAGIVGNVTYVVNARRLVYEALTEGRVPTDWVDIVDVAKGVVKTVGGKIPALLCPDCQGPI</sequence>
<dbReference type="PANTHER" id="PTHR46364">
    <property type="entry name" value="OS08G0421900 PROTEIN"/>
    <property type="match status" value="1"/>
</dbReference>
<dbReference type="Gene3D" id="2.30.30.490">
    <property type="match status" value="1"/>
</dbReference>